<comment type="caution">
    <text evidence="1">The sequence shown here is derived from an EMBL/GenBank/DDBJ whole genome shotgun (WGS) entry which is preliminary data.</text>
</comment>
<name>A0ABY0CX84_9DELT</name>
<gene>
    <name evidence="1" type="ORF">EA187_02480</name>
</gene>
<dbReference type="Proteomes" id="UP000282926">
    <property type="component" value="Unassembled WGS sequence"/>
</dbReference>
<organism evidence="1 2">
    <name type="scientific">Lujinxingia sediminis</name>
    <dbReference type="NCBI Taxonomy" id="2480984"/>
    <lineage>
        <taxon>Bacteria</taxon>
        <taxon>Deltaproteobacteria</taxon>
        <taxon>Bradymonadales</taxon>
        <taxon>Lujinxingiaceae</taxon>
        <taxon>Lujinxingia</taxon>
    </lineage>
</organism>
<evidence type="ECO:0000313" key="2">
    <source>
        <dbReference type="Proteomes" id="UP000282926"/>
    </source>
</evidence>
<sequence length="61" mass="6912">MSEQKKNRSVTPDTYAGYSDEHILEAKCRQGSDRIEGAALPLYAYLSDDPRDDPRGPIEQR</sequence>
<reference evidence="1 2" key="1">
    <citation type="submission" date="2019-01" db="EMBL/GenBank/DDBJ databases">
        <title>Lujinxingia litoralis gen. nov., sp. nov. and Lujinxingia sediminis gen. nov., sp. nov., new members in the order Bradymonadales, isolated from coastal sediment.</title>
        <authorList>
            <person name="Li C.-M."/>
        </authorList>
    </citation>
    <scope>NUCLEOTIDE SEQUENCE [LARGE SCALE GENOMIC DNA]</scope>
    <source>
        <strain evidence="1 2">SEH01</strain>
    </source>
</reference>
<protein>
    <submittedName>
        <fullName evidence="1">Uncharacterized protein</fullName>
    </submittedName>
</protein>
<dbReference type="EMBL" id="SADD01000001">
    <property type="protein sequence ID" value="RVU48324.1"/>
    <property type="molecule type" value="Genomic_DNA"/>
</dbReference>
<evidence type="ECO:0000313" key="1">
    <source>
        <dbReference type="EMBL" id="RVU48324.1"/>
    </source>
</evidence>
<accession>A0ABY0CX84</accession>
<dbReference type="RefSeq" id="WP_127779057.1">
    <property type="nucleotide sequence ID" value="NZ_SADD01000001.1"/>
</dbReference>
<proteinExistence type="predicted"/>
<keyword evidence="2" id="KW-1185">Reference proteome</keyword>